<feature type="transmembrane region" description="Helical" evidence="1">
    <location>
        <begin position="242"/>
        <end position="261"/>
    </location>
</feature>
<name>A0A1W2D879_9MICO</name>
<feature type="transmembrane region" description="Helical" evidence="1">
    <location>
        <begin position="55"/>
        <end position="77"/>
    </location>
</feature>
<keyword evidence="1" id="KW-1133">Transmembrane helix</keyword>
<dbReference type="Proteomes" id="UP000192634">
    <property type="component" value="Unassembled WGS sequence"/>
</dbReference>
<dbReference type="RefSeq" id="WP_084452997.1">
    <property type="nucleotide sequence ID" value="NZ_FWXN01000015.1"/>
</dbReference>
<feature type="transmembrane region" description="Helical" evidence="1">
    <location>
        <begin position="20"/>
        <end position="40"/>
    </location>
</feature>
<evidence type="ECO:0000313" key="3">
    <source>
        <dbReference type="Proteomes" id="UP000192634"/>
    </source>
</evidence>
<reference evidence="2 3" key="1">
    <citation type="submission" date="2017-04" db="EMBL/GenBank/DDBJ databases">
        <authorList>
            <person name="Afonso C.L."/>
            <person name="Miller P.J."/>
            <person name="Scott M.A."/>
            <person name="Spackman E."/>
            <person name="Goraichik I."/>
            <person name="Dimitrov K.M."/>
            <person name="Suarez D.L."/>
            <person name="Swayne D.E."/>
        </authorList>
    </citation>
    <scope>NUCLEOTIDE SEQUENCE [LARGE SCALE GENOMIC DNA]</scope>
    <source>
        <strain evidence="2 3">CGMCC 1.12511</strain>
    </source>
</reference>
<dbReference type="EMBL" id="FWXN01000015">
    <property type="protein sequence ID" value="SMC93717.1"/>
    <property type="molecule type" value="Genomic_DNA"/>
</dbReference>
<feature type="transmembrane region" description="Helical" evidence="1">
    <location>
        <begin position="168"/>
        <end position="189"/>
    </location>
</feature>
<feature type="transmembrane region" description="Helical" evidence="1">
    <location>
        <begin position="209"/>
        <end position="230"/>
    </location>
</feature>
<dbReference type="AlphaFoldDB" id="A0A1W2D879"/>
<sequence length="438" mass="46222">MTIARAALLDPCPPLVRRPARTWAALTAFVVVVDLALALTTREQWLGWMPSTTNAWAAMTVTLPPSLLAGAAAWLVGAPRRSGAQEWLIASPRQLNSAAVWSVLWVALAGAVGHVITFAAMLILSSRAAPVDWAGSLPATAFTLVLIIAFSVLAASFGGWVGSILPTAAALPLGAALPYGLAVCSAFISRESPLAALFVHNAVPVAARSTTWVLLAQSVTYAAVAVWLLFLMTRHAKSSWMAWVVSASVAVTMFGGLPLVFPPGAEEPVCRSAASTVCVPRSQLAALDDLTTFTDDALADMPESMRPDYVIGSMPPPGRGAMVSVGSDKVVDRQQVIAMLGADSFEPPCATSTGDPSATLALLTWWWRAHDLPEDEQVYPGGPVLAGEGAIVPTDSSRVDRVAVAERLSAMSRAERNRWFSVRADKIRSCSLTAADVR</sequence>
<accession>A0A1W2D879</accession>
<keyword evidence="1" id="KW-0472">Membrane</keyword>
<protein>
    <submittedName>
        <fullName evidence="2">Uncharacterized protein</fullName>
    </submittedName>
</protein>
<feature type="transmembrane region" description="Helical" evidence="1">
    <location>
        <begin position="136"/>
        <end position="161"/>
    </location>
</feature>
<evidence type="ECO:0000313" key="2">
    <source>
        <dbReference type="EMBL" id="SMC93717.1"/>
    </source>
</evidence>
<organism evidence="2 3">
    <name type="scientific">Janibacter indicus</name>
    <dbReference type="NCBI Taxonomy" id="857417"/>
    <lineage>
        <taxon>Bacteria</taxon>
        <taxon>Bacillati</taxon>
        <taxon>Actinomycetota</taxon>
        <taxon>Actinomycetes</taxon>
        <taxon>Micrococcales</taxon>
        <taxon>Intrasporangiaceae</taxon>
        <taxon>Janibacter</taxon>
    </lineage>
</organism>
<feature type="transmembrane region" description="Helical" evidence="1">
    <location>
        <begin position="98"/>
        <end position="124"/>
    </location>
</feature>
<gene>
    <name evidence="2" type="ORF">SAMN06296429_11549</name>
</gene>
<keyword evidence="1" id="KW-0812">Transmembrane</keyword>
<evidence type="ECO:0000256" key="1">
    <source>
        <dbReference type="SAM" id="Phobius"/>
    </source>
</evidence>
<proteinExistence type="predicted"/>